<keyword evidence="2" id="KW-0689">Ribosomal protein</keyword>
<feature type="compositionally biased region" description="Low complexity" evidence="1">
    <location>
        <begin position="1"/>
        <end position="11"/>
    </location>
</feature>
<protein>
    <submittedName>
        <fullName evidence="2">SSU ribosomal protein S12p (S23e)</fullName>
    </submittedName>
</protein>
<dbReference type="GO" id="GO:0005840">
    <property type="term" value="C:ribosome"/>
    <property type="evidence" value="ECO:0007669"/>
    <property type="project" value="UniProtKB-KW"/>
</dbReference>
<dbReference type="AlphaFoldDB" id="A0A6J4L1W8"/>
<feature type="non-terminal residue" evidence="2">
    <location>
        <position position="124"/>
    </location>
</feature>
<feature type="non-terminal residue" evidence="2">
    <location>
        <position position="1"/>
    </location>
</feature>
<reference evidence="2" key="1">
    <citation type="submission" date="2020-02" db="EMBL/GenBank/DDBJ databases">
        <authorList>
            <person name="Meier V. D."/>
        </authorList>
    </citation>
    <scope>NUCLEOTIDE SEQUENCE</scope>
    <source>
        <strain evidence="2">AVDCRST_MAG07</strain>
    </source>
</reference>
<keyword evidence="2" id="KW-0687">Ribonucleoprotein</keyword>
<accession>A0A6J4L1W8</accession>
<evidence type="ECO:0000256" key="1">
    <source>
        <dbReference type="SAM" id="MobiDB-lite"/>
    </source>
</evidence>
<sequence length="124" mass="13355">AHDQPAGPQGPRGQGREDQDSGAEGFAPAPRSLHARLHDDAEEAELGAAQGRSRPPHQWHRGDRLHPGRRSQPAGALDGARARRPCEGPPGRALQDHPRLARHAGGSWPQAGPQPLRRQEGEEL</sequence>
<feature type="region of interest" description="Disordered" evidence="1">
    <location>
        <begin position="1"/>
        <end position="124"/>
    </location>
</feature>
<proteinExistence type="predicted"/>
<gene>
    <name evidence="2" type="ORF">AVDCRST_MAG07-1177</name>
</gene>
<dbReference type="EMBL" id="CADCUB010000059">
    <property type="protein sequence ID" value="CAA9320687.1"/>
    <property type="molecule type" value="Genomic_DNA"/>
</dbReference>
<name>A0A6J4L1W8_9ACTN</name>
<organism evidence="2">
    <name type="scientific">uncultured Frankineae bacterium</name>
    <dbReference type="NCBI Taxonomy" id="437475"/>
    <lineage>
        <taxon>Bacteria</taxon>
        <taxon>Bacillati</taxon>
        <taxon>Actinomycetota</taxon>
        <taxon>Actinomycetes</taxon>
        <taxon>Frankiales</taxon>
        <taxon>environmental samples</taxon>
    </lineage>
</organism>
<evidence type="ECO:0000313" key="2">
    <source>
        <dbReference type="EMBL" id="CAA9320687.1"/>
    </source>
</evidence>